<proteinExistence type="predicted"/>
<feature type="compositionally biased region" description="Basic and acidic residues" evidence="1">
    <location>
        <begin position="1"/>
        <end position="13"/>
    </location>
</feature>
<keyword evidence="5" id="KW-1185">Reference proteome</keyword>
<feature type="region of interest" description="Disordered" evidence="1">
    <location>
        <begin position="1"/>
        <end position="21"/>
    </location>
</feature>
<reference evidence="4 5" key="1">
    <citation type="submission" date="2015-03" db="EMBL/GenBank/DDBJ databases">
        <title>Draft genome of the nematode, Opisthorchis viverrini.</title>
        <authorList>
            <person name="Mitreva M."/>
        </authorList>
    </citation>
    <scope>NUCLEOTIDE SEQUENCE [LARGE SCALE GENOMIC DNA]</scope>
    <source>
        <strain evidence="4">Khon Kaen</strain>
    </source>
</reference>
<dbReference type="GO" id="GO:0005216">
    <property type="term" value="F:monoatomic ion channel activity"/>
    <property type="evidence" value="ECO:0007669"/>
    <property type="project" value="InterPro"/>
</dbReference>
<feature type="domain" description="Neurotransmitter-gated ion-channel transmembrane" evidence="3">
    <location>
        <begin position="44"/>
        <end position="83"/>
    </location>
</feature>
<keyword evidence="2" id="KW-1133">Transmembrane helix</keyword>
<evidence type="ECO:0000256" key="1">
    <source>
        <dbReference type="SAM" id="MobiDB-lite"/>
    </source>
</evidence>
<gene>
    <name evidence="4" type="ORF">X801_00785</name>
</gene>
<feature type="transmembrane region" description="Helical" evidence="2">
    <location>
        <begin position="67"/>
        <end position="86"/>
    </location>
</feature>
<evidence type="ECO:0000256" key="2">
    <source>
        <dbReference type="SAM" id="Phobius"/>
    </source>
</evidence>
<dbReference type="InterPro" id="IPR006029">
    <property type="entry name" value="Neurotrans-gated_channel_TM"/>
</dbReference>
<feature type="transmembrane region" description="Helical" evidence="2">
    <location>
        <begin position="40"/>
        <end position="61"/>
    </location>
</feature>
<dbReference type="PRINTS" id="PR00253">
    <property type="entry name" value="GABAARECEPTR"/>
</dbReference>
<dbReference type="Pfam" id="PF02932">
    <property type="entry name" value="Neur_chan_memb"/>
    <property type="match status" value="1"/>
</dbReference>
<evidence type="ECO:0000313" key="5">
    <source>
        <dbReference type="Proteomes" id="UP000243686"/>
    </source>
</evidence>
<accession>A0A1S8X984</accession>
<keyword evidence="2" id="KW-0472">Membrane</keyword>
<keyword evidence="2" id="KW-0812">Transmembrane</keyword>
<dbReference type="PROSITE" id="PS51257">
    <property type="entry name" value="PROKAR_LIPOPROTEIN"/>
    <property type="match status" value="1"/>
</dbReference>
<dbReference type="EMBL" id="KV891568">
    <property type="protein sequence ID" value="OON23310.1"/>
    <property type="molecule type" value="Genomic_DNA"/>
</dbReference>
<evidence type="ECO:0000313" key="4">
    <source>
        <dbReference type="EMBL" id="OON23310.1"/>
    </source>
</evidence>
<dbReference type="InterPro" id="IPR036719">
    <property type="entry name" value="Neuro-gated_channel_TM_sf"/>
</dbReference>
<dbReference type="InterPro" id="IPR006028">
    <property type="entry name" value="GABAA/Glycine_rcpt"/>
</dbReference>
<dbReference type="SUPFAM" id="SSF90112">
    <property type="entry name" value="Neurotransmitter-gated ion-channel transmembrane pore"/>
    <property type="match status" value="1"/>
</dbReference>
<dbReference type="GO" id="GO:0016020">
    <property type="term" value="C:membrane"/>
    <property type="evidence" value="ECO:0007669"/>
    <property type="project" value="InterPro"/>
</dbReference>
<evidence type="ECO:0000259" key="3">
    <source>
        <dbReference type="Pfam" id="PF02932"/>
    </source>
</evidence>
<protein>
    <recommendedName>
        <fullName evidence="3">Neurotransmitter-gated ion-channel transmembrane domain-containing protein</fullName>
    </recommendedName>
</protein>
<sequence length="94" mass="10493">MLRSEDKKPRKDCTTNGTTSTGTYSCLLLTISFQRLVGSYLVTTYIPEVLIVMVSWLGFWIDVKAAPARISLGLLTLLALLTEYSISIKSFGKW</sequence>
<dbReference type="GO" id="GO:0004888">
    <property type="term" value="F:transmembrane signaling receptor activity"/>
    <property type="evidence" value="ECO:0007669"/>
    <property type="project" value="InterPro"/>
</dbReference>
<dbReference type="AlphaFoldDB" id="A0A1S8X984"/>
<name>A0A1S8X984_OPIVI</name>
<dbReference type="InterPro" id="IPR038050">
    <property type="entry name" value="Neuro_actylchol_rec"/>
</dbReference>
<organism evidence="4 5">
    <name type="scientific">Opisthorchis viverrini</name>
    <name type="common">Southeast Asian liver fluke</name>
    <dbReference type="NCBI Taxonomy" id="6198"/>
    <lineage>
        <taxon>Eukaryota</taxon>
        <taxon>Metazoa</taxon>
        <taxon>Spiralia</taxon>
        <taxon>Lophotrochozoa</taxon>
        <taxon>Platyhelminthes</taxon>
        <taxon>Trematoda</taxon>
        <taxon>Digenea</taxon>
        <taxon>Opisthorchiida</taxon>
        <taxon>Opisthorchiata</taxon>
        <taxon>Opisthorchiidae</taxon>
        <taxon>Opisthorchis</taxon>
    </lineage>
</organism>
<dbReference type="Gene3D" id="1.20.58.390">
    <property type="entry name" value="Neurotransmitter-gated ion-channel transmembrane domain"/>
    <property type="match status" value="1"/>
</dbReference>
<dbReference type="Proteomes" id="UP000243686">
    <property type="component" value="Unassembled WGS sequence"/>
</dbReference>